<dbReference type="InterPro" id="IPR035919">
    <property type="entry name" value="EAL_sf"/>
</dbReference>
<dbReference type="InterPro" id="IPR001633">
    <property type="entry name" value="EAL_dom"/>
</dbReference>
<dbReference type="PANTHER" id="PTHR33121">
    <property type="entry name" value="CYCLIC DI-GMP PHOSPHODIESTERASE PDEF"/>
    <property type="match status" value="1"/>
</dbReference>
<proteinExistence type="predicted"/>
<dbReference type="PROSITE" id="PS50883">
    <property type="entry name" value="EAL"/>
    <property type="match status" value="1"/>
</dbReference>
<dbReference type="EMBL" id="WIND01000001">
    <property type="protein sequence ID" value="MSU88180.1"/>
    <property type="molecule type" value="Genomic_DNA"/>
</dbReference>
<dbReference type="Pfam" id="PF00563">
    <property type="entry name" value="EAL"/>
    <property type="match status" value="1"/>
</dbReference>
<gene>
    <name evidence="2" type="ORF">GE300_00945</name>
</gene>
<dbReference type="AlphaFoldDB" id="A0A6L5YVV1"/>
<evidence type="ECO:0000313" key="2">
    <source>
        <dbReference type="EMBL" id="MSU88180.1"/>
    </source>
</evidence>
<protein>
    <submittedName>
        <fullName evidence="2">EAL domain-containing protein</fullName>
    </submittedName>
</protein>
<dbReference type="SMART" id="SM00052">
    <property type="entry name" value="EAL"/>
    <property type="match status" value="1"/>
</dbReference>
<dbReference type="Gene3D" id="3.20.20.450">
    <property type="entry name" value="EAL domain"/>
    <property type="match status" value="1"/>
</dbReference>
<feature type="domain" description="EAL" evidence="1">
    <location>
        <begin position="28"/>
        <end position="278"/>
    </location>
</feature>
<organism evidence="2 3">
    <name type="scientific">Halovulum marinum</name>
    <dbReference type="NCBI Taxonomy" id="2662447"/>
    <lineage>
        <taxon>Bacteria</taxon>
        <taxon>Pseudomonadati</taxon>
        <taxon>Pseudomonadota</taxon>
        <taxon>Alphaproteobacteria</taxon>
        <taxon>Rhodobacterales</taxon>
        <taxon>Paracoccaceae</taxon>
        <taxon>Halovulum</taxon>
    </lineage>
</organism>
<evidence type="ECO:0000259" key="1">
    <source>
        <dbReference type="PROSITE" id="PS50883"/>
    </source>
</evidence>
<evidence type="ECO:0000313" key="3">
    <source>
        <dbReference type="Proteomes" id="UP000474957"/>
    </source>
</evidence>
<dbReference type="GO" id="GO:0071111">
    <property type="term" value="F:cyclic-guanylate-specific phosphodiesterase activity"/>
    <property type="evidence" value="ECO:0007669"/>
    <property type="project" value="InterPro"/>
</dbReference>
<reference evidence="2 3" key="1">
    <citation type="submission" date="2019-10" db="EMBL/GenBank/DDBJ databases">
        <title>Cognatihalovulum marinum gen. nov. sp. nov., a new member of the family Rhodobacteraceae isolated from deep seawater of the Northwest Indian Ocean.</title>
        <authorList>
            <person name="Ruan C."/>
            <person name="Wang J."/>
            <person name="Zheng X."/>
            <person name="Song L."/>
            <person name="Zhu Y."/>
            <person name="Huang Y."/>
            <person name="Lu Z."/>
            <person name="Du W."/>
            <person name="Huang L."/>
            <person name="Dai X."/>
        </authorList>
    </citation>
    <scope>NUCLEOTIDE SEQUENCE [LARGE SCALE GENOMIC DNA]</scope>
    <source>
        <strain evidence="2 3">2CG4</strain>
    </source>
</reference>
<dbReference type="InterPro" id="IPR050706">
    <property type="entry name" value="Cyclic-di-GMP_PDE-like"/>
</dbReference>
<name>A0A6L5YVV1_9RHOB</name>
<dbReference type="Proteomes" id="UP000474957">
    <property type="component" value="Unassembled WGS sequence"/>
</dbReference>
<sequence>MYRNGSAEQTNAAAHLPAPMRIAPAQTVAATRAMVIRALGEDRVTAVFQPVVDTRDTRRIAFHEALVRIRTASGALLAPNQFLPALSDTPLAAAVDRAMLRQVLAALRRHPDLRLAVNVCPATCDGGGWLRELDAAARHAPDLAYRLIVEVAEDTGPLEDPGRHDFLSRLRHMGVSTALDDFGAGRTGFAQFRQQRFDIVKIDGSYGDGLARDRDAQALVRALVALASHFEMLSVIEFIDNAEDARCAKALGVDAMQGFLFGRPVVRLPGSDDDSDDHGGRAAC</sequence>
<dbReference type="SUPFAM" id="SSF141868">
    <property type="entry name" value="EAL domain-like"/>
    <property type="match status" value="1"/>
</dbReference>
<dbReference type="CDD" id="cd01948">
    <property type="entry name" value="EAL"/>
    <property type="match status" value="1"/>
</dbReference>
<keyword evidence="3" id="KW-1185">Reference proteome</keyword>
<comment type="caution">
    <text evidence="2">The sequence shown here is derived from an EMBL/GenBank/DDBJ whole genome shotgun (WGS) entry which is preliminary data.</text>
</comment>
<dbReference type="PANTHER" id="PTHR33121:SF79">
    <property type="entry name" value="CYCLIC DI-GMP PHOSPHODIESTERASE PDED-RELATED"/>
    <property type="match status" value="1"/>
</dbReference>
<dbReference type="RefSeq" id="WP_154444002.1">
    <property type="nucleotide sequence ID" value="NZ_WIND01000001.1"/>
</dbReference>
<accession>A0A6L5YVV1</accession>